<dbReference type="Pfam" id="PF12697">
    <property type="entry name" value="Abhydrolase_6"/>
    <property type="match status" value="1"/>
</dbReference>
<dbReference type="InterPro" id="IPR052897">
    <property type="entry name" value="Sec-Metab_Biosynth_Hydrolase"/>
</dbReference>
<feature type="signal peptide" evidence="1">
    <location>
        <begin position="1"/>
        <end position="20"/>
    </location>
</feature>
<feature type="chain" id="PRO_5046014527" evidence="1">
    <location>
        <begin position="21"/>
        <end position="267"/>
    </location>
</feature>
<gene>
    <name evidence="3" type="ORF">MYF79_31320</name>
</gene>
<dbReference type="Gene3D" id="3.40.50.1820">
    <property type="entry name" value="alpha/beta hydrolase"/>
    <property type="match status" value="1"/>
</dbReference>
<accession>A0ABY4I059</accession>
<dbReference type="EMBL" id="CP095855">
    <property type="protein sequence ID" value="UPK69456.1"/>
    <property type="molecule type" value="Genomic_DNA"/>
</dbReference>
<dbReference type="Proteomes" id="UP000830198">
    <property type="component" value="Chromosome"/>
</dbReference>
<keyword evidence="1" id="KW-0732">Signal</keyword>
<dbReference type="InterPro" id="IPR029058">
    <property type="entry name" value="AB_hydrolase_fold"/>
</dbReference>
<dbReference type="InterPro" id="IPR000073">
    <property type="entry name" value="AB_hydrolase_1"/>
</dbReference>
<proteinExistence type="predicted"/>
<protein>
    <submittedName>
        <fullName evidence="3">Alpha/beta hydrolase</fullName>
    </submittedName>
</protein>
<evidence type="ECO:0000256" key="1">
    <source>
        <dbReference type="SAM" id="SignalP"/>
    </source>
</evidence>
<keyword evidence="4" id="KW-1185">Reference proteome</keyword>
<evidence type="ECO:0000259" key="2">
    <source>
        <dbReference type="Pfam" id="PF12697"/>
    </source>
</evidence>
<dbReference type="PANTHER" id="PTHR37017">
    <property type="entry name" value="AB HYDROLASE-1 DOMAIN-CONTAINING PROTEIN-RELATED"/>
    <property type="match status" value="1"/>
</dbReference>
<feature type="domain" description="AB hydrolase-1" evidence="2">
    <location>
        <begin position="31"/>
        <end position="249"/>
    </location>
</feature>
<evidence type="ECO:0000313" key="4">
    <source>
        <dbReference type="Proteomes" id="UP000830198"/>
    </source>
</evidence>
<reference evidence="3 4" key="1">
    <citation type="submission" date="2022-04" db="EMBL/GenBank/DDBJ databases">
        <title>The arsenic-methylating capacity of Chitinophaga filiformis YT5 during chitin decomposition.</title>
        <authorList>
            <person name="Chen G."/>
            <person name="Liang Y."/>
        </authorList>
    </citation>
    <scope>NUCLEOTIDE SEQUENCE [LARGE SCALE GENOMIC DNA]</scope>
    <source>
        <strain evidence="3 4">YT5</strain>
    </source>
</reference>
<dbReference type="GO" id="GO:0016787">
    <property type="term" value="F:hydrolase activity"/>
    <property type="evidence" value="ECO:0007669"/>
    <property type="project" value="UniProtKB-KW"/>
</dbReference>
<evidence type="ECO:0000313" key="3">
    <source>
        <dbReference type="EMBL" id="UPK69456.1"/>
    </source>
</evidence>
<organism evidence="3 4">
    <name type="scientific">Chitinophaga filiformis</name>
    <name type="common">Myxococcus filiformis</name>
    <name type="synonym">Flexibacter filiformis</name>
    <dbReference type="NCBI Taxonomy" id="104663"/>
    <lineage>
        <taxon>Bacteria</taxon>
        <taxon>Pseudomonadati</taxon>
        <taxon>Bacteroidota</taxon>
        <taxon>Chitinophagia</taxon>
        <taxon>Chitinophagales</taxon>
        <taxon>Chitinophagaceae</taxon>
        <taxon>Chitinophaga</taxon>
    </lineage>
</organism>
<dbReference type="SUPFAM" id="SSF53474">
    <property type="entry name" value="alpha/beta-Hydrolases"/>
    <property type="match status" value="1"/>
</dbReference>
<name>A0ABY4I059_CHIFI</name>
<dbReference type="RefSeq" id="WP_247811746.1">
    <property type="nucleotide sequence ID" value="NZ_CP095855.1"/>
</dbReference>
<sequence length="267" mass="28808">MRNLMVLMAALLLSASTAFSQDNKAQNAKTIVIVHGAWSSSNDWQHVTEDLIAGGNSVISVNLPGHGTDNTAISAITFKLYVEQVKKAIGDKQNIVLVGHSFGGIIASQVAEQISSQIAKIIYVAAYVPRNGESLLSIAQTDAESHVGRNLIVDEKAGSATIRKEGIADVFLADAPTHIADYVIDNFKPEPLAPLSTPVTLTEGRFGKTNKVFVFSQNDHTIGYTLQQKMTKDAGIQRLYSLPSSHTPFIIFPHVLAQIIALEANIF</sequence>
<keyword evidence="3" id="KW-0378">Hydrolase</keyword>
<dbReference type="PANTHER" id="PTHR37017:SF11">
    <property type="entry name" value="ESTERASE_LIPASE_THIOESTERASE DOMAIN-CONTAINING PROTEIN"/>
    <property type="match status" value="1"/>
</dbReference>